<dbReference type="RefSeq" id="WP_020440396.1">
    <property type="nucleotide sequence ID" value="NC_021663.1"/>
</dbReference>
<sequence length="228" mass="25326">MADSPSLAASPHRDATEEARAARQDVRTRQLLTAAAKLMQQKGSPAVSMKSVADEAGVSVGLIYRYYPSKEALVKAVIVGVLDEMAYLIPRALEPVDDPVRRVVAAFTAYAEVIRDNRRAAMLTYRETHLLDPEGQKLVKSLELQTGQPMYQATQDAIDAGFFRPLNARVFAYDLLIVAHSWALKHWYFAERMTFEEFVACQVSITLASALKPEHHTTYADLLADPTS</sequence>
<dbReference type="InterPro" id="IPR036271">
    <property type="entry name" value="Tet_transcr_reg_TetR-rel_C_sf"/>
</dbReference>
<keyword evidence="3" id="KW-0804">Transcription</keyword>
<evidence type="ECO:0000313" key="7">
    <source>
        <dbReference type="EMBL" id="AGP30031.1"/>
    </source>
</evidence>
<dbReference type="PATRIC" id="fig|1200352.3.peg.379"/>
<gene>
    <name evidence="7" type="ORF">A606_01880</name>
</gene>
<dbReference type="PANTHER" id="PTHR30055">
    <property type="entry name" value="HTH-TYPE TRANSCRIPTIONAL REGULATOR RUTR"/>
    <property type="match status" value="1"/>
</dbReference>
<evidence type="ECO:0000256" key="3">
    <source>
        <dbReference type="ARBA" id="ARBA00023163"/>
    </source>
</evidence>
<dbReference type="KEGG" id="cter:A606_01880"/>
<dbReference type="InterPro" id="IPR041490">
    <property type="entry name" value="KstR2_TetR_C"/>
</dbReference>
<dbReference type="GO" id="GO:0003700">
    <property type="term" value="F:DNA-binding transcription factor activity"/>
    <property type="evidence" value="ECO:0007669"/>
    <property type="project" value="TreeGrafter"/>
</dbReference>
<evidence type="ECO:0000256" key="1">
    <source>
        <dbReference type="ARBA" id="ARBA00023015"/>
    </source>
</evidence>
<keyword evidence="2 4" id="KW-0238">DNA-binding</keyword>
<evidence type="ECO:0000256" key="4">
    <source>
        <dbReference type="PROSITE-ProRule" id="PRU00335"/>
    </source>
</evidence>
<dbReference type="Gene3D" id="1.10.357.10">
    <property type="entry name" value="Tetracycline Repressor, domain 2"/>
    <property type="match status" value="1"/>
</dbReference>
<accession>S4XBS4</accession>
<keyword evidence="1" id="KW-0805">Transcription regulation</keyword>
<dbReference type="EMBL" id="CP003696">
    <property type="protein sequence ID" value="AGP30031.1"/>
    <property type="molecule type" value="Genomic_DNA"/>
</dbReference>
<dbReference type="InterPro" id="IPR050109">
    <property type="entry name" value="HTH-type_TetR-like_transc_reg"/>
</dbReference>
<reference evidence="7 8" key="1">
    <citation type="submission" date="2012-06" db="EMBL/GenBank/DDBJ databases">
        <title>Complete genome sequence of Corynebacterium terpenotabidum Y-11 (=DSM 44721).</title>
        <authorList>
            <person name="Ruckert C."/>
            <person name="Albersmeier A."/>
            <person name="Al-Dilaimi A."/>
            <person name="Szczepanowski R."/>
            <person name="Kalinowski J."/>
        </authorList>
    </citation>
    <scope>NUCLEOTIDE SEQUENCE [LARGE SCALE GENOMIC DNA]</scope>
    <source>
        <strain evidence="7 8">Y-11</strain>
    </source>
</reference>
<name>S4XBS4_9CORY</name>
<dbReference type="PRINTS" id="PR00455">
    <property type="entry name" value="HTHTETR"/>
</dbReference>
<dbReference type="Pfam" id="PF17932">
    <property type="entry name" value="TetR_C_24"/>
    <property type="match status" value="1"/>
</dbReference>
<evidence type="ECO:0000256" key="5">
    <source>
        <dbReference type="SAM" id="MobiDB-lite"/>
    </source>
</evidence>
<dbReference type="InterPro" id="IPR001647">
    <property type="entry name" value="HTH_TetR"/>
</dbReference>
<evidence type="ECO:0000313" key="8">
    <source>
        <dbReference type="Proteomes" id="UP000014809"/>
    </source>
</evidence>
<dbReference type="OrthoDB" id="5242390at2"/>
<proteinExistence type="predicted"/>
<dbReference type="Pfam" id="PF00440">
    <property type="entry name" value="TetR_N"/>
    <property type="match status" value="1"/>
</dbReference>
<organism evidence="7 8">
    <name type="scientific">Corynebacterium terpenotabidum Y-11</name>
    <dbReference type="NCBI Taxonomy" id="1200352"/>
    <lineage>
        <taxon>Bacteria</taxon>
        <taxon>Bacillati</taxon>
        <taxon>Actinomycetota</taxon>
        <taxon>Actinomycetes</taxon>
        <taxon>Mycobacteriales</taxon>
        <taxon>Corynebacteriaceae</taxon>
        <taxon>Corynebacterium</taxon>
    </lineage>
</organism>
<feature type="DNA-binding region" description="H-T-H motif" evidence="4">
    <location>
        <begin position="48"/>
        <end position="67"/>
    </location>
</feature>
<dbReference type="PANTHER" id="PTHR30055:SF234">
    <property type="entry name" value="HTH-TYPE TRANSCRIPTIONAL REGULATOR BETI"/>
    <property type="match status" value="1"/>
</dbReference>
<protein>
    <submittedName>
        <fullName evidence="7">Transcriptional regulator</fullName>
    </submittedName>
</protein>
<feature type="region of interest" description="Disordered" evidence="5">
    <location>
        <begin position="1"/>
        <end position="23"/>
    </location>
</feature>
<feature type="domain" description="HTH tetR-type" evidence="6">
    <location>
        <begin position="25"/>
        <end position="85"/>
    </location>
</feature>
<dbReference type="HOGENOM" id="CLU_069356_12_5_11"/>
<dbReference type="Gene3D" id="1.10.10.60">
    <property type="entry name" value="Homeodomain-like"/>
    <property type="match status" value="1"/>
</dbReference>
<evidence type="ECO:0000259" key="6">
    <source>
        <dbReference type="PROSITE" id="PS50977"/>
    </source>
</evidence>
<evidence type="ECO:0000256" key="2">
    <source>
        <dbReference type="ARBA" id="ARBA00023125"/>
    </source>
</evidence>
<dbReference type="Proteomes" id="UP000014809">
    <property type="component" value="Chromosome"/>
</dbReference>
<feature type="compositionally biased region" description="Basic and acidic residues" evidence="5">
    <location>
        <begin position="11"/>
        <end position="23"/>
    </location>
</feature>
<dbReference type="SUPFAM" id="SSF46689">
    <property type="entry name" value="Homeodomain-like"/>
    <property type="match status" value="1"/>
</dbReference>
<dbReference type="GO" id="GO:0000976">
    <property type="term" value="F:transcription cis-regulatory region binding"/>
    <property type="evidence" value="ECO:0007669"/>
    <property type="project" value="TreeGrafter"/>
</dbReference>
<dbReference type="STRING" id="1200352.A606_01880"/>
<dbReference type="InterPro" id="IPR009057">
    <property type="entry name" value="Homeodomain-like_sf"/>
</dbReference>
<dbReference type="SUPFAM" id="SSF48498">
    <property type="entry name" value="Tetracyclin repressor-like, C-terminal domain"/>
    <property type="match status" value="1"/>
</dbReference>
<dbReference type="PROSITE" id="PS50977">
    <property type="entry name" value="HTH_TETR_2"/>
    <property type="match status" value="1"/>
</dbReference>
<keyword evidence="8" id="KW-1185">Reference proteome</keyword>
<dbReference type="AlphaFoldDB" id="S4XBS4"/>
<dbReference type="eggNOG" id="COG1309">
    <property type="taxonomic scope" value="Bacteria"/>
</dbReference>